<protein>
    <submittedName>
        <fullName evidence="1">Uncharacterized protein</fullName>
    </submittedName>
</protein>
<reference evidence="1 2" key="1">
    <citation type="submission" date="2017-03" db="EMBL/GenBank/DDBJ databases">
        <title>Phylogenomics and comparative genomics of Lactobacillus salivarius, a mammalian gut commensal.</title>
        <authorList>
            <person name="Harris H.M."/>
        </authorList>
    </citation>
    <scope>NUCLEOTIDE SEQUENCE [LARGE SCALE GENOMIC DNA]</scope>
    <source>
        <strain evidence="1 2">JCM 1047</strain>
    </source>
</reference>
<evidence type="ECO:0000313" key="2">
    <source>
        <dbReference type="Proteomes" id="UP000192575"/>
    </source>
</evidence>
<dbReference type="Proteomes" id="UP000192575">
    <property type="component" value="Unassembled WGS sequence"/>
</dbReference>
<dbReference type="RefSeq" id="WP_081534175.1">
    <property type="nucleotide sequence ID" value="NZ_JBKZCE010000052.1"/>
</dbReference>
<sequence>MNKMDIDDRIGMIANQLDSIADLIGFNLTISGIRKSDELDRLYFLTDYIKQLTTDLKNISDDIGKKDDAK</sequence>
<dbReference type="AlphaFoldDB" id="A0A1V9RBP4"/>
<organism evidence="1 2">
    <name type="scientific">Ligilactobacillus salivarius</name>
    <dbReference type="NCBI Taxonomy" id="1624"/>
    <lineage>
        <taxon>Bacteria</taxon>
        <taxon>Bacillati</taxon>
        <taxon>Bacillota</taxon>
        <taxon>Bacilli</taxon>
        <taxon>Lactobacillales</taxon>
        <taxon>Lactobacillaceae</taxon>
        <taxon>Ligilactobacillus</taxon>
    </lineage>
</organism>
<name>A0A1V9RBP4_9LACO</name>
<comment type="caution">
    <text evidence="1">The sequence shown here is derived from an EMBL/GenBank/DDBJ whole genome shotgun (WGS) entry which is preliminary data.</text>
</comment>
<proteinExistence type="predicted"/>
<gene>
    <name evidence="1" type="ORF">B6U56_04015</name>
</gene>
<evidence type="ECO:0000313" key="1">
    <source>
        <dbReference type="EMBL" id="OQQ90458.1"/>
    </source>
</evidence>
<dbReference type="EMBL" id="NBEF01000017">
    <property type="protein sequence ID" value="OQQ90458.1"/>
    <property type="molecule type" value="Genomic_DNA"/>
</dbReference>
<accession>A0A1V9RBP4</accession>